<dbReference type="Pfam" id="PF01975">
    <property type="entry name" value="SurE"/>
    <property type="match status" value="1"/>
</dbReference>
<keyword evidence="3" id="KW-0479">Metal-binding</keyword>
<reference evidence="7" key="1">
    <citation type="submission" date="2009-10" db="EMBL/GenBank/DDBJ databases">
        <title>Diversity of trophic interactions inside an arsenic-rich microbial ecosystem.</title>
        <authorList>
            <person name="Bertin P.N."/>
            <person name="Heinrich-Salmeron A."/>
            <person name="Pelletier E."/>
            <person name="Goulhen-Chollet F."/>
            <person name="Arsene-Ploetze F."/>
            <person name="Gallien S."/>
            <person name="Calteau A."/>
            <person name="Vallenet D."/>
            <person name="Casiot C."/>
            <person name="Chane-Woon-Ming B."/>
            <person name="Giloteaux L."/>
            <person name="Barakat M."/>
            <person name="Bonnefoy V."/>
            <person name="Bruneel O."/>
            <person name="Chandler M."/>
            <person name="Cleiss J."/>
            <person name="Duran R."/>
            <person name="Elbaz-Poulichet F."/>
            <person name="Fonknechten N."/>
            <person name="Lauga B."/>
            <person name="Mornico D."/>
            <person name="Ortet P."/>
            <person name="Schaeffer C."/>
            <person name="Siguier P."/>
            <person name="Alexander Thil Smith A."/>
            <person name="Van Dorsselaer A."/>
            <person name="Weissenbach J."/>
            <person name="Medigue C."/>
            <person name="Le Paslier D."/>
        </authorList>
    </citation>
    <scope>NUCLEOTIDE SEQUENCE</scope>
</reference>
<keyword evidence="5 7" id="KW-0378">Hydrolase</keyword>
<proteinExistence type="inferred from homology"/>
<dbReference type="GO" id="GO:0008254">
    <property type="term" value="F:3'-nucleotidase activity"/>
    <property type="evidence" value="ECO:0007669"/>
    <property type="project" value="UniProtKB-EC"/>
</dbReference>
<dbReference type="EC" id="3.1.3.6" evidence="7"/>
<evidence type="ECO:0000256" key="4">
    <source>
        <dbReference type="ARBA" id="ARBA00022741"/>
    </source>
</evidence>
<comment type="similarity">
    <text evidence="1">Belongs to the SurE nucleotidase family.</text>
</comment>
<gene>
    <name evidence="7" type="primary">surE</name>
    <name evidence="7" type="ORF">CARN1_1732</name>
</gene>
<evidence type="ECO:0000256" key="3">
    <source>
        <dbReference type="ARBA" id="ARBA00022723"/>
    </source>
</evidence>
<dbReference type="GO" id="GO:0000166">
    <property type="term" value="F:nucleotide binding"/>
    <property type="evidence" value="ECO:0007669"/>
    <property type="project" value="UniProtKB-KW"/>
</dbReference>
<sequence length="261" mass="27847">MRMPTILLTNDDGIGSPGLKALARALAEIARIVVVAPDGNRSGVSHAITTGDSVGIAPYHGIDGVRAYACTGTPADCAVIGIGELCEGRPDLVVSGINDGPNLADDVNYSGTVAGAVEAVLLGVRALAVSLASDPDDPSMPRRWESAAEQARLIIPLALAELPPERYWNVNVPNLAPEELLGFRFTNLGRKRYGDTIARTDERRDARYFRVWNLPGRSDSEDPDCDIGAVLRGYVSITPIAIDRTDRAELNRLRLAPVPGV</sequence>
<dbReference type="SUPFAM" id="SSF64167">
    <property type="entry name" value="SurE-like"/>
    <property type="match status" value="1"/>
</dbReference>
<dbReference type="PANTHER" id="PTHR30457">
    <property type="entry name" value="5'-NUCLEOTIDASE SURE"/>
    <property type="match status" value="1"/>
</dbReference>
<dbReference type="EC" id="3.1.3.5" evidence="7"/>
<dbReference type="GO" id="GO:0046872">
    <property type="term" value="F:metal ion binding"/>
    <property type="evidence" value="ECO:0007669"/>
    <property type="project" value="UniProtKB-KW"/>
</dbReference>
<dbReference type="PANTHER" id="PTHR30457:SF12">
    <property type="entry name" value="5'_3'-NUCLEOTIDASE SURE"/>
    <property type="match status" value="1"/>
</dbReference>
<dbReference type="NCBIfam" id="TIGR00087">
    <property type="entry name" value="surE"/>
    <property type="match status" value="1"/>
</dbReference>
<evidence type="ECO:0000259" key="6">
    <source>
        <dbReference type="Pfam" id="PF01975"/>
    </source>
</evidence>
<dbReference type="EMBL" id="CABL01000002">
    <property type="protein sequence ID" value="CBH74629.1"/>
    <property type="molecule type" value="Genomic_DNA"/>
</dbReference>
<evidence type="ECO:0000256" key="1">
    <source>
        <dbReference type="ARBA" id="ARBA00011062"/>
    </source>
</evidence>
<keyword evidence="2" id="KW-0963">Cytoplasm</keyword>
<dbReference type="HAMAP" id="MF_00060">
    <property type="entry name" value="SurE"/>
    <property type="match status" value="1"/>
</dbReference>
<evidence type="ECO:0000256" key="5">
    <source>
        <dbReference type="ARBA" id="ARBA00022801"/>
    </source>
</evidence>
<dbReference type="InterPro" id="IPR036523">
    <property type="entry name" value="SurE-like_sf"/>
</dbReference>
<name>E6PDU4_9ZZZZ</name>
<dbReference type="GO" id="GO:0008253">
    <property type="term" value="F:5'-nucleotidase activity"/>
    <property type="evidence" value="ECO:0007669"/>
    <property type="project" value="UniProtKB-EC"/>
</dbReference>
<dbReference type="InterPro" id="IPR030048">
    <property type="entry name" value="SurE"/>
</dbReference>
<feature type="domain" description="Survival protein SurE-like phosphatase/nucleotidase" evidence="6">
    <location>
        <begin position="6"/>
        <end position="194"/>
    </location>
</feature>
<dbReference type="Gene3D" id="3.40.1210.10">
    <property type="entry name" value="Survival protein SurE-like phosphatase/nucleotidase"/>
    <property type="match status" value="1"/>
</dbReference>
<evidence type="ECO:0000256" key="2">
    <source>
        <dbReference type="ARBA" id="ARBA00022490"/>
    </source>
</evidence>
<dbReference type="NCBIfam" id="NF001490">
    <property type="entry name" value="PRK00346.1-4"/>
    <property type="match status" value="1"/>
</dbReference>
<dbReference type="EC" id="3.6.1.11" evidence="7"/>
<organism evidence="7">
    <name type="scientific">mine drainage metagenome</name>
    <dbReference type="NCBI Taxonomy" id="410659"/>
    <lineage>
        <taxon>unclassified sequences</taxon>
        <taxon>metagenomes</taxon>
        <taxon>ecological metagenomes</taxon>
    </lineage>
</organism>
<dbReference type="GO" id="GO:0004309">
    <property type="term" value="F:exopolyphosphatase activity"/>
    <property type="evidence" value="ECO:0007669"/>
    <property type="project" value="UniProtKB-EC"/>
</dbReference>
<dbReference type="AlphaFoldDB" id="E6PDU4"/>
<dbReference type="InterPro" id="IPR002828">
    <property type="entry name" value="SurE-like_Pase/nucleotidase"/>
</dbReference>
<keyword evidence="4" id="KW-0547">Nucleotide-binding</keyword>
<evidence type="ECO:0000313" key="7">
    <source>
        <dbReference type="EMBL" id="CBH74629.1"/>
    </source>
</evidence>
<accession>E6PDU4</accession>
<protein>
    <submittedName>
        <fullName evidence="7">Multifunctional protein surE (Stationary-phase survival protein surE) Includes 5'/3'-nucleotidase (Nucleoside monophosphate phosphohydrolase) Exopolyphosphatase</fullName>
        <ecNumber evidence="7">3.1.3.5</ecNumber>
        <ecNumber evidence="7">3.1.3.6</ecNumber>
        <ecNumber evidence="7">3.6.1.11</ecNumber>
    </submittedName>
</protein>
<comment type="caution">
    <text evidence="7">The sequence shown here is derived from an EMBL/GenBank/DDBJ whole genome shotgun (WGS) entry which is preliminary data.</text>
</comment>